<evidence type="ECO:0000256" key="4">
    <source>
        <dbReference type="ARBA" id="ARBA00022692"/>
    </source>
</evidence>
<proteinExistence type="predicted"/>
<keyword evidence="7" id="KW-0472">Membrane</keyword>
<protein>
    <recommendedName>
        <fullName evidence="9">Fringe-like glycosyltransferase domain-containing protein</fullName>
    </recommendedName>
</protein>
<comment type="subcellular location">
    <subcellularLocation>
        <location evidence="8">Endomembrane system</location>
        <topology evidence="8">Single-pass membrane protein</topology>
    </subcellularLocation>
    <subcellularLocation>
        <location evidence="1">Membrane</location>
        <topology evidence="1">Single-pass type II membrane protein</topology>
    </subcellularLocation>
</comment>
<evidence type="ECO:0000313" key="10">
    <source>
        <dbReference type="EMBL" id="RXH97314.1"/>
    </source>
</evidence>
<dbReference type="AlphaFoldDB" id="A0A498JU19"/>
<dbReference type="Gene3D" id="3.90.550.50">
    <property type="match status" value="1"/>
</dbReference>
<evidence type="ECO:0000259" key="9">
    <source>
        <dbReference type="Pfam" id="PF02434"/>
    </source>
</evidence>
<name>A0A498JU19_MALDO</name>
<reference evidence="10 11" key="1">
    <citation type="submission" date="2018-10" db="EMBL/GenBank/DDBJ databases">
        <title>A high-quality apple genome assembly.</title>
        <authorList>
            <person name="Hu J."/>
        </authorList>
    </citation>
    <scope>NUCLEOTIDE SEQUENCE [LARGE SCALE GENOMIC DNA]</scope>
    <source>
        <strain evidence="11">cv. HFTH1</strain>
        <tissue evidence="10">Young leaf</tissue>
    </source>
</reference>
<evidence type="ECO:0000313" key="11">
    <source>
        <dbReference type="Proteomes" id="UP000290289"/>
    </source>
</evidence>
<dbReference type="EMBL" id="RDQH01000332">
    <property type="protein sequence ID" value="RXH97314.1"/>
    <property type="molecule type" value="Genomic_DNA"/>
</dbReference>
<keyword evidence="3" id="KW-0808">Transferase</keyword>
<evidence type="ECO:0000256" key="1">
    <source>
        <dbReference type="ARBA" id="ARBA00004606"/>
    </source>
</evidence>
<comment type="caution">
    <text evidence="10">The sequence shown here is derived from an EMBL/GenBank/DDBJ whole genome shotgun (WGS) entry which is preliminary data.</text>
</comment>
<evidence type="ECO:0000256" key="6">
    <source>
        <dbReference type="ARBA" id="ARBA00022989"/>
    </source>
</evidence>
<keyword evidence="2" id="KW-0328">Glycosyltransferase</keyword>
<dbReference type="STRING" id="3750.A0A498JU19"/>
<accession>A0A498JU19</accession>
<dbReference type="InterPro" id="IPR003378">
    <property type="entry name" value="Fringe-like_glycosylTrfase"/>
</dbReference>
<evidence type="ECO:0000256" key="8">
    <source>
        <dbReference type="ARBA" id="ARBA00037847"/>
    </source>
</evidence>
<dbReference type="Proteomes" id="UP000290289">
    <property type="component" value="Chromosome 6"/>
</dbReference>
<evidence type="ECO:0000256" key="7">
    <source>
        <dbReference type="ARBA" id="ARBA00023136"/>
    </source>
</evidence>
<dbReference type="GO" id="GO:0016757">
    <property type="term" value="F:glycosyltransferase activity"/>
    <property type="evidence" value="ECO:0007669"/>
    <property type="project" value="UniProtKB-KW"/>
</dbReference>
<sequence>MARIVKEVVNRNEPDVRWFLFGDDDTVFFMENLVRTLSKYDHDRWFYVGSNSFAVAVTGRVLMIEEEGDGVGLKSGWR</sequence>
<feature type="domain" description="Fringe-like glycosyltransferase" evidence="9">
    <location>
        <begin position="11"/>
        <end position="58"/>
    </location>
</feature>
<dbReference type="PANTHER" id="PTHR10811">
    <property type="entry name" value="FRINGE-RELATED"/>
    <property type="match status" value="1"/>
</dbReference>
<keyword evidence="5" id="KW-0735">Signal-anchor</keyword>
<evidence type="ECO:0000256" key="3">
    <source>
        <dbReference type="ARBA" id="ARBA00022679"/>
    </source>
</evidence>
<dbReference type="Pfam" id="PF02434">
    <property type="entry name" value="Fringe"/>
    <property type="match status" value="1"/>
</dbReference>
<keyword evidence="11" id="KW-1185">Reference proteome</keyword>
<dbReference type="GO" id="GO:0012505">
    <property type="term" value="C:endomembrane system"/>
    <property type="evidence" value="ECO:0007669"/>
    <property type="project" value="UniProtKB-SubCell"/>
</dbReference>
<evidence type="ECO:0000256" key="2">
    <source>
        <dbReference type="ARBA" id="ARBA00022676"/>
    </source>
</evidence>
<dbReference type="GO" id="GO:0016020">
    <property type="term" value="C:membrane"/>
    <property type="evidence" value="ECO:0007669"/>
    <property type="project" value="UniProtKB-SubCell"/>
</dbReference>
<gene>
    <name evidence="10" type="ORF">DVH24_035982</name>
</gene>
<keyword evidence="6" id="KW-1133">Transmembrane helix</keyword>
<evidence type="ECO:0000256" key="5">
    <source>
        <dbReference type="ARBA" id="ARBA00022968"/>
    </source>
</evidence>
<organism evidence="10 11">
    <name type="scientific">Malus domestica</name>
    <name type="common">Apple</name>
    <name type="synonym">Pyrus malus</name>
    <dbReference type="NCBI Taxonomy" id="3750"/>
    <lineage>
        <taxon>Eukaryota</taxon>
        <taxon>Viridiplantae</taxon>
        <taxon>Streptophyta</taxon>
        <taxon>Embryophyta</taxon>
        <taxon>Tracheophyta</taxon>
        <taxon>Spermatophyta</taxon>
        <taxon>Magnoliopsida</taxon>
        <taxon>eudicotyledons</taxon>
        <taxon>Gunneridae</taxon>
        <taxon>Pentapetalae</taxon>
        <taxon>rosids</taxon>
        <taxon>fabids</taxon>
        <taxon>Rosales</taxon>
        <taxon>Rosaceae</taxon>
        <taxon>Amygdaloideae</taxon>
        <taxon>Maleae</taxon>
        <taxon>Malus</taxon>
    </lineage>
</organism>
<keyword evidence="4" id="KW-0812">Transmembrane</keyword>